<dbReference type="PANTHER" id="PTHR24421:SF10">
    <property type="entry name" value="NITRATE_NITRITE SENSOR PROTEIN NARQ"/>
    <property type="match status" value="1"/>
</dbReference>
<feature type="chain" id="PRO_5038541316" description="histidine kinase" evidence="11">
    <location>
        <begin position="24"/>
        <end position="465"/>
    </location>
</feature>
<feature type="signal peptide" evidence="11">
    <location>
        <begin position="1"/>
        <end position="23"/>
    </location>
</feature>
<dbReference type="GO" id="GO:0000155">
    <property type="term" value="F:phosphorelay sensor kinase activity"/>
    <property type="evidence" value="ECO:0007669"/>
    <property type="project" value="InterPro"/>
</dbReference>
<dbReference type="CDD" id="cd16917">
    <property type="entry name" value="HATPase_UhpB-NarQ-NarX-like"/>
    <property type="match status" value="1"/>
</dbReference>
<keyword evidence="6 13" id="KW-0418">Kinase</keyword>
<name>A0A7Y0F0P6_9BIFI</name>
<dbReference type="Proteomes" id="UP000588277">
    <property type="component" value="Unassembled WGS sequence"/>
</dbReference>
<dbReference type="Gene3D" id="3.30.565.10">
    <property type="entry name" value="Histidine kinase-like ATPase, C-terminal domain"/>
    <property type="match status" value="1"/>
</dbReference>
<evidence type="ECO:0000259" key="12">
    <source>
        <dbReference type="Pfam" id="PF07730"/>
    </source>
</evidence>
<keyword evidence="10" id="KW-0812">Transmembrane</keyword>
<dbReference type="InterPro" id="IPR050482">
    <property type="entry name" value="Sensor_HK_TwoCompSys"/>
</dbReference>
<evidence type="ECO:0000256" key="9">
    <source>
        <dbReference type="SAM" id="MobiDB-lite"/>
    </source>
</evidence>
<evidence type="ECO:0000256" key="5">
    <source>
        <dbReference type="ARBA" id="ARBA00022741"/>
    </source>
</evidence>
<protein>
    <recommendedName>
        <fullName evidence="2">histidine kinase</fullName>
        <ecNumber evidence="2">2.7.13.3</ecNumber>
    </recommendedName>
</protein>
<evidence type="ECO:0000256" key="7">
    <source>
        <dbReference type="ARBA" id="ARBA00022840"/>
    </source>
</evidence>
<evidence type="ECO:0000256" key="2">
    <source>
        <dbReference type="ARBA" id="ARBA00012438"/>
    </source>
</evidence>
<dbReference type="AlphaFoldDB" id="A0A7Y0F0P6"/>
<sequence length="465" mass="47987">MAEKGLLLALCMACALIVRVAAASAVGAVGDAGSMASAAAAVVDASLVVALLTAVAASGAAEWLAASRAAWAPPAAFALLAVFDGDCRMFLPLAAFDAARIAPLMRSAMSARLAQAAAWSSTPWLARAATAARWLWALPLACLLLDARSGPAQAAAAALLVPAAAIGFALGADARRTATLRTLLRRSDDRLRESSRSIRVRLADVAEERAQSVRMATLGERSRIARDIHDNVGHLLTRAIMQTQAGRAVAEATGDATAAGGFAALGGTLDDAMTMVRRSVHDLEDDGVDFAAQIADASRAFADVGGRLAVHLENDVASAPAPVARCLATVIREALANVVHHSEAREATVTLRDFPAFWQLVVYDPGPASTAGASAADGARHGQDGMGGDPARGMGIADIEARVRALGGTASCGPYGAGWRVFAAVPKARWSESEGMRRDGRHGTDDMEQSAGWNGRSGDDHCDRG</sequence>
<dbReference type="PANTHER" id="PTHR24421">
    <property type="entry name" value="NITRATE/NITRITE SENSOR PROTEIN NARX-RELATED"/>
    <property type="match status" value="1"/>
</dbReference>
<dbReference type="InterPro" id="IPR011712">
    <property type="entry name" value="Sig_transdc_His_kin_sub3_dim/P"/>
</dbReference>
<evidence type="ECO:0000256" key="1">
    <source>
        <dbReference type="ARBA" id="ARBA00000085"/>
    </source>
</evidence>
<gene>
    <name evidence="13" type="ORF">G1C96_0457</name>
</gene>
<dbReference type="EC" id="2.7.13.3" evidence="2"/>
<dbReference type="Pfam" id="PF07730">
    <property type="entry name" value="HisKA_3"/>
    <property type="match status" value="1"/>
</dbReference>
<keyword evidence="11" id="KW-0732">Signal</keyword>
<evidence type="ECO:0000256" key="8">
    <source>
        <dbReference type="ARBA" id="ARBA00023012"/>
    </source>
</evidence>
<organism evidence="13 14">
    <name type="scientific">Bifidobacterium moraviense</name>
    <dbReference type="NCBI Taxonomy" id="2675323"/>
    <lineage>
        <taxon>Bacteria</taxon>
        <taxon>Bacillati</taxon>
        <taxon>Actinomycetota</taxon>
        <taxon>Actinomycetes</taxon>
        <taxon>Bifidobacteriales</taxon>
        <taxon>Bifidobacteriaceae</taxon>
        <taxon>Bifidobacterium</taxon>
    </lineage>
</organism>
<dbReference type="GO" id="GO:0046983">
    <property type="term" value="F:protein dimerization activity"/>
    <property type="evidence" value="ECO:0007669"/>
    <property type="project" value="InterPro"/>
</dbReference>
<dbReference type="GO" id="GO:0016020">
    <property type="term" value="C:membrane"/>
    <property type="evidence" value="ECO:0007669"/>
    <property type="project" value="InterPro"/>
</dbReference>
<accession>A0A7Y0F0P6</accession>
<proteinExistence type="predicted"/>
<dbReference type="EMBL" id="JAAIIH010000001">
    <property type="protein sequence ID" value="NMM99879.1"/>
    <property type="molecule type" value="Genomic_DNA"/>
</dbReference>
<evidence type="ECO:0000256" key="4">
    <source>
        <dbReference type="ARBA" id="ARBA00022679"/>
    </source>
</evidence>
<keyword evidence="10" id="KW-1133">Transmembrane helix</keyword>
<comment type="catalytic activity">
    <reaction evidence="1">
        <text>ATP + protein L-histidine = ADP + protein N-phospho-L-histidine.</text>
        <dbReference type="EC" id="2.7.13.3"/>
    </reaction>
</comment>
<reference evidence="13 14" key="1">
    <citation type="submission" date="2020-02" db="EMBL/GenBank/DDBJ databases">
        <title>Characterization of phylogenetic diversity of novel bifidobacterial species isolated in Czech ZOOs.</title>
        <authorList>
            <person name="Lugli G.A."/>
            <person name="Vera N.B."/>
            <person name="Ventura M."/>
        </authorList>
    </citation>
    <scope>NUCLEOTIDE SEQUENCE [LARGE SCALE GENOMIC DNA]</scope>
    <source>
        <strain evidence="13 14">DSM 109958</strain>
    </source>
</reference>
<dbReference type="SUPFAM" id="SSF55874">
    <property type="entry name" value="ATPase domain of HSP90 chaperone/DNA topoisomerase II/histidine kinase"/>
    <property type="match status" value="1"/>
</dbReference>
<dbReference type="GO" id="GO:0005524">
    <property type="term" value="F:ATP binding"/>
    <property type="evidence" value="ECO:0007669"/>
    <property type="project" value="UniProtKB-KW"/>
</dbReference>
<keyword evidence="8" id="KW-0902">Two-component regulatory system</keyword>
<feature type="transmembrane region" description="Helical" evidence="10">
    <location>
        <begin position="35"/>
        <end position="56"/>
    </location>
</feature>
<keyword evidence="4" id="KW-0808">Transferase</keyword>
<evidence type="ECO:0000313" key="14">
    <source>
        <dbReference type="Proteomes" id="UP000588277"/>
    </source>
</evidence>
<feature type="transmembrane region" description="Helical" evidence="10">
    <location>
        <begin position="63"/>
        <end position="83"/>
    </location>
</feature>
<evidence type="ECO:0000313" key="13">
    <source>
        <dbReference type="EMBL" id="NMM99879.1"/>
    </source>
</evidence>
<keyword evidence="10" id="KW-0472">Membrane</keyword>
<keyword evidence="14" id="KW-1185">Reference proteome</keyword>
<keyword evidence="7" id="KW-0067">ATP-binding</keyword>
<dbReference type="Gene3D" id="1.20.5.1930">
    <property type="match status" value="1"/>
</dbReference>
<feature type="compositionally biased region" description="Basic and acidic residues" evidence="9">
    <location>
        <begin position="430"/>
        <end position="445"/>
    </location>
</feature>
<keyword evidence="5" id="KW-0547">Nucleotide-binding</keyword>
<evidence type="ECO:0000256" key="6">
    <source>
        <dbReference type="ARBA" id="ARBA00022777"/>
    </source>
</evidence>
<feature type="region of interest" description="Disordered" evidence="9">
    <location>
        <begin position="430"/>
        <end position="465"/>
    </location>
</feature>
<dbReference type="InterPro" id="IPR036890">
    <property type="entry name" value="HATPase_C_sf"/>
</dbReference>
<feature type="region of interest" description="Disordered" evidence="9">
    <location>
        <begin position="369"/>
        <end position="389"/>
    </location>
</feature>
<evidence type="ECO:0000256" key="10">
    <source>
        <dbReference type="SAM" id="Phobius"/>
    </source>
</evidence>
<evidence type="ECO:0000256" key="11">
    <source>
        <dbReference type="SAM" id="SignalP"/>
    </source>
</evidence>
<keyword evidence="3" id="KW-0597">Phosphoprotein</keyword>
<comment type="caution">
    <text evidence="13">The sequence shown here is derived from an EMBL/GenBank/DDBJ whole genome shotgun (WGS) entry which is preliminary data.</text>
</comment>
<evidence type="ECO:0000256" key="3">
    <source>
        <dbReference type="ARBA" id="ARBA00022553"/>
    </source>
</evidence>
<feature type="domain" description="Signal transduction histidine kinase subgroup 3 dimerisation and phosphoacceptor" evidence="12">
    <location>
        <begin position="220"/>
        <end position="285"/>
    </location>
</feature>